<dbReference type="GO" id="GO:0012505">
    <property type="term" value="C:endomembrane system"/>
    <property type="evidence" value="ECO:0007669"/>
    <property type="project" value="UniProtKB-SubCell"/>
</dbReference>
<evidence type="ECO:0000313" key="10">
    <source>
        <dbReference type="EMBL" id="KAF9678679.1"/>
    </source>
</evidence>
<feature type="transmembrane region" description="Helical" evidence="8">
    <location>
        <begin position="148"/>
        <end position="173"/>
    </location>
</feature>
<feature type="transmembrane region" description="Helical" evidence="8">
    <location>
        <begin position="317"/>
        <end position="336"/>
    </location>
</feature>
<proteinExistence type="inferred from homology"/>
<evidence type="ECO:0000256" key="4">
    <source>
        <dbReference type="ARBA" id="ARBA00022692"/>
    </source>
</evidence>
<dbReference type="EC" id="2.3.1.225" evidence="8"/>
<evidence type="ECO:0000256" key="7">
    <source>
        <dbReference type="ARBA" id="ARBA00023315"/>
    </source>
</evidence>
<protein>
    <recommendedName>
        <fullName evidence="8">S-acyltransferase</fullName>
        <ecNumber evidence="8">2.3.1.225</ecNumber>
    </recommendedName>
    <alternativeName>
        <fullName evidence="8">Palmitoyltransferase</fullName>
    </alternativeName>
</protein>
<evidence type="ECO:0000256" key="3">
    <source>
        <dbReference type="ARBA" id="ARBA00022679"/>
    </source>
</evidence>
<comment type="similarity">
    <text evidence="2 8">Belongs to the DHHC palmitoyltransferase family.</text>
</comment>
<keyword evidence="6 8" id="KW-0472">Membrane</keyword>
<evidence type="ECO:0000256" key="8">
    <source>
        <dbReference type="RuleBase" id="RU079119"/>
    </source>
</evidence>
<gene>
    <name evidence="10" type="ORF">SADUNF_Sadunf07G0060100</name>
</gene>
<evidence type="ECO:0000256" key="2">
    <source>
        <dbReference type="ARBA" id="ARBA00008574"/>
    </source>
</evidence>
<evidence type="ECO:0000256" key="6">
    <source>
        <dbReference type="ARBA" id="ARBA00023136"/>
    </source>
</evidence>
<feature type="domain" description="Palmitoyltransferase DHHC" evidence="9">
    <location>
        <begin position="200"/>
        <end position="350"/>
    </location>
</feature>
<keyword evidence="7 8" id="KW-0012">Acyltransferase</keyword>
<organism evidence="10 11">
    <name type="scientific">Salix dunnii</name>
    <dbReference type="NCBI Taxonomy" id="1413687"/>
    <lineage>
        <taxon>Eukaryota</taxon>
        <taxon>Viridiplantae</taxon>
        <taxon>Streptophyta</taxon>
        <taxon>Embryophyta</taxon>
        <taxon>Tracheophyta</taxon>
        <taxon>Spermatophyta</taxon>
        <taxon>Magnoliopsida</taxon>
        <taxon>eudicotyledons</taxon>
        <taxon>Gunneridae</taxon>
        <taxon>Pentapetalae</taxon>
        <taxon>rosids</taxon>
        <taxon>fabids</taxon>
        <taxon>Malpighiales</taxon>
        <taxon>Salicaceae</taxon>
        <taxon>Saliceae</taxon>
        <taxon>Salix</taxon>
    </lineage>
</organism>
<keyword evidence="3 8" id="KW-0808">Transferase</keyword>
<evidence type="ECO:0000256" key="5">
    <source>
        <dbReference type="ARBA" id="ARBA00022989"/>
    </source>
</evidence>
<accession>A0A835MVT3</accession>
<dbReference type="Proteomes" id="UP000657918">
    <property type="component" value="Unassembled WGS sequence"/>
</dbReference>
<keyword evidence="5 8" id="KW-1133">Transmembrane helix</keyword>
<dbReference type="AlphaFoldDB" id="A0A835MVT3"/>
<feature type="transmembrane region" description="Helical" evidence="8">
    <location>
        <begin position="247"/>
        <end position="270"/>
    </location>
</feature>
<dbReference type="EMBL" id="JADGMS010000007">
    <property type="protein sequence ID" value="KAF9678679.1"/>
    <property type="molecule type" value="Genomic_DNA"/>
</dbReference>
<comment type="catalytic activity">
    <reaction evidence="8">
        <text>L-cysteinyl-[protein] + hexadecanoyl-CoA = S-hexadecanoyl-L-cysteinyl-[protein] + CoA</text>
        <dbReference type="Rhea" id="RHEA:36683"/>
        <dbReference type="Rhea" id="RHEA-COMP:10131"/>
        <dbReference type="Rhea" id="RHEA-COMP:11032"/>
        <dbReference type="ChEBI" id="CHEBI:29950"/>
        <dbReference type="ChEBI" id="CHEBI:57287"/>
        <dbReference type="ChEBI" id="CHEBI:57379"/>
        <dbReference type="ChEBI" id="CHEBI:74151"/>
        <dbReference type="EC" id="2.3.1.225"/>
    </reaction>
</comment>
<evidence type="ECO:0000256" key="1">
    <source>
        <dbReference type="ARBA" id="ARBA00004127"/>
    </source>
</evidence>
<keyword evidence="11" id="KW-1185">Reference proteome</keyword>
<dbReference type="OrthoDB" id="9909019at2759"/>
<reference evidence="10 11" key="1">
    <citation type="submission" date="2020-10" db="EMBL/GenBank/DDBJ databases">
        <title>Plant Genome Project.</title>
        <authorList>
            <person name="Zhang R.-G."/>
        </authorList>
    </citation>
    <scope>NUCLEOTIDE SEQUENCE [LARGE SCALE GENOMIC DNA]</scope>
    <source>
        <strain evidence="10">FAFU-HL-1</strain>
        <tissue evidence="10">Leaf</tissue>
    </source>
</reference>
<feature type="transmembrane region" description="Helical" evidence="8">
    <location>
        <begin position="117"/>
        <end position="142"/>
    </location>
</feature>
<evidence type="ECO:0000259" key="9">
    <source>
        <dbReference type="Pfam" id="PF01529"/>
    </source>
</evidence>
<sequence length="394" mass="44649">MVDSNLNKEQDPGHHYWERSYIGKGFKILRDIRNTGLEIVCLNGICLCSSFDQNLEHLVTVVSEDHETLCWGCGSRLLHPPNAPVFKCGWCGAITDKYESKCDHKDYWWRRMRDRCFVCVLVGFILFVICMSHAGGGVWAVYPVIFSISFFCGIFHLTIAGILSITTVLLFTLTAFRSAGTQPIIEWGSYPAVGKNQLENYTFCSYCSKPKSPRTHHCRTCGICVLDMDHHCPFIGNCVGATNHRHFIAFLVSVLVSTMYVTVMSAYAGLHMWPPLPYRYLDHLRAGNRSLAWRALQDVAIALASSAVLLSTRGLVLVYLFVSSTSLEIGISVLLWQQLCYIYEGQTYLDSLSMRGGDEAGEKDCKNLFRFFGCPYPVLRFLPNFWNSPKRHRK</sequence>
<comment type="caution">
    <text evidence="10">The sequence shown here is derived from an EMBL/GenBank/DDBJ whole genome shotgun (WGS) entry which is preliminary data.</text>
</comment>
<dbReference type="PROSITE" id="PS50216">
    <property type="entry name" value="DHHC"/>
    <property type="match status" value="1"/>
</dbReference>
<dbReference type="Pfam" id="PF01529">
    <property type="entry name" value="DHHC"/>
    <property type="match status" value="1"/>
</dbReference>
<dbReference type="InterPro" id="IPR001594">
    <property type="entry name" value="Palmitoyltrfase_DHHC"/>
</dbReference>
<dbReference type="PANTHER" id="PTHR12246">
    <property type="entry name" value="PALMITOYLTRANSFERASE ZDHHC16"/>
    <property type="match status" value="1"/>
</dbReference>
<comment type="domain">
    <text evidence="8">The DHHC domain is required for palmitoyltransferase activity.</text>
</comment>
<keyword evidence="4 8" id="KW-0812">Transmembrane</keyword>
<dbReference type="InterPro" id="IPR039859">
    <property type="entry name" value="PFA4/ZDH16/20/ERF2-like"/>
</dbReference>
<name>A0A835MVT3_9ROSI</name>
<evidence type="ECO:0000313" key="11">
    <source>
        <dbReference type="Proteomes" id="UP000657918"/>
    </source>
</evidence>
<dbReference type="GO" id="GO:0019706">
    <property type="term" value="F:protein-cysteine S-palmitoyltransferase activity"/>
    <property type="evidence" value="ECO:0007669"/>
    <property type="project" value="UniProtKB-EC"/>
</dbReference>
<comment type="subcellular location">
    <subcellularLocation>
        <location evidence="1">Endomembrane system</location>
        <topology evidence="1">Multi-pass membrane protein</topology>
    </subcellularLocation>
</comment>